<comment type="function">
    <text evidence="13">Dioxygenase that catalyzes the conversion of the modified genomic base 5-methylcytosine (5mC) into 5-hydroxymethylcytosine (5hmC) and plays a key role in epigenetic chromatin reprogramming during embryonic development.</text>
</comment>
<keyword evidence="8 13" id="KW-0560">Oxidoreductase</keyword>
<dbReference type="GO" id="GO:0141166">
    <property type="term" value="P:chromosomal 5-methylcytosine DNA demethylation pathway"/>
    <property type="evidence" value="ECO:0007669"/>
    <property type="project" value="UniProtKB-UniRule"/>
</dbReference>
<feature type="compositionally biased region" description="Basic and acidic residues" evidence="14">
    <location>
        <begin position="1613"/>
        <end position="1637"/>
    </location>
</feature>
<name>A0AAD4ZZM0_SILAS</name>
<dbReference type="InterPro" id="IPR040175">
    <property type="entry name" value="TET1/2/3"/>
</dbReference>
<evidence type="ECO:0000256" key="1">
    <source>
        <dbReference type="ARBA" id="ARBA00004286"/>
    </source>
</evidence>
<feature type="compositionally biased region" description="Polar residues" evidence="14">
    <location>
        <begin position="577"/>
        <end position="590"/>
    </location>
</feature>
<feature type="compositionally biased region" description="Basic and acidic residues" evidence="14">
    <location>
        <begin position="1713"/>
        <end position="1725"/>
    </location>
</feature>
<dbReference type="PANTHER" id="PTHR23358:SF2">
    <property type="entry name" value="METHYLCYTOSINE DIOXYGENASE TET1"/>
    <property type="match status" value="1"/>
</dbReference>
<dbReference type="PANTHER" id="PTHR23358">
    <property type="entry name" value="METHYLCYTOSINE DIOXYGENASE TET"/>
    <property type="match status" value="1"/>
</dbReference>
<dbReference type="EC" id="1.14.11.80" evidence="13"/>
<accession>A0AAD4ZZM0</accession>
<keyword evidence="7 13" id="KW-0223">Dioxygenase</keyword>
<comment type="catalytic activity">
    <reaction evidence="10 13">
        <text>a 5-formyl-2'-deoxycytidine in DNA + 2-oxoglutarate + O2 = a 5-carboxyl-2'-deoxycytidine in DNA + succinate + CO2 + H(+)</text>
        <dbReference type="Rhea" id="RHEA:53832"/>
        <dbReference type="Rhea" id="RHEA-COMP:13656"/>
        <dbReference type="Rhea" id="RHEA-COMP:13657"/>
        <dbReference type="ChEBI" id="CHEBI:15378"/>
        <dbReference type="ChEBI" id="CHEBI:15379"/>
        <dbReference type="ChEBI" id="CHEBI:16526"/>
        <dbReference type="ChEBI" id="CHEBI:16810"/>
        <dbReference type="ChEBI" id="CHEBI:30031"/>
        <dbReference type="ChEBI" id="CHEBI:137731"/>
        <dbReference type="ChEBI" id="CHEBI:137732"/>
        <dbReference type="EC" id="1.14.11.80"/>
    </reaction>
</comment>
<dbReference type="SMART" id="SM01333">
    <property type="entry name" value="Tet_JBP"/>
    <property type="match status" value="1"/>
</dbReference>
<comment type="cofactor">
    <cofactor evidence="13">
        <name>Zn(2+)</name>
        <dbReference type="ChEBI" id="CHEBI:29105"/>
    </cofactor>
    <text evidence="13">The zinc ions have a structural role.</text>
</comment>
<comment type="similarity">
    <text evidence="2 13">Belongs to the TET family.</text>
</comment>
<proteinExistence type="inferred from homology"/>
<evidence type="ECO:0000256" key="13">
    <source>
        <dbReference type="RuleBase" id="RU367064"/>
    </source>
</evidence>
<feature type="compositionally biased region" description="Low complexity" evidence="14">
    <location>
        <begin position="1671"/>
        <end position="1682"/>
    </location>
</feature>
<feature type="compositionally biased region" description="Basic and acidic residues" evidence="14">
    <location>
        <begin position="655"/>
        <end position="665"/>
    </location>
</feature>
<feature type="region of interest" description="Disordered" evidence="14">
    <location>
        <begin position="989"/>
        <end position="1031"/>
    </location>
</feature>
<feature type="compositionally biased region" description="Acidic residues" evidence="14">
    <location>
        <begin position="591"/>
        <end position="601"/>
    </location>
</feature>
<keyword evidence="6 13" id="KW-0862">Zinc</keyword>
<evidence type="ECO:0000256" key="4">
    <source>
        <dbReference type="ARBA" id="ARBA00022723"/>
    </source>
</evidence>
<dbReference type="InterPro" id="IPR002857">
    <property type="entry name" value="Znf_CXXC"/>
</dbReference>
<comment type="subcellular location">
    <subcellularLocation>
        <location evidence="1">Chromosome</location>
    </subcellularLocation>
</comment>
<organism evidence="16 17">
    <name type="scientific">Silurus asotus</name>
    <name type="common">Amur catfish</name>
    <name type="synonym">Parasilurus asotus</name>
    <dbReference type="NCBI Taxonomy" id="30991"/>
    <lineage>
        <taxon>Eukaryota</taxon>
        <taxon>Metazoa</taxon>
        <taxon>Chordata</taxon>
        <taxon>Craniata</taxon>
        <taxon>Vertebrata</taxon>
        <taxon>Euteleostomi</taxon>
        <taxon>Actinopterygii</taxon>
        <taxon>Neopterygii</taxon>
        <taxon>Teleostei</taxon>
        <taxon>Ostariophysi</taxon>
        <taxon>Siluriformes</taxon>
        <taxon>Siluridae</taxon>
        <taxon>Silurus</taxon>
    </lineage>
</organism>
<evidence type="ECO:0000256" key="14">
    <source>
        <dbReference type="SAM" id="MobiDB-lite"/>
    </source>
</evidence>
<feature type="compositionally biased region" description="Basic and acidic residues" evidence="14">
    <location>
        <begin position="235"/>
        <end position="254"/>
    </location>
</feature>
<evidence type="ECO:0000256" key="9">
    <source>
        <dbReference type="ARBA" id="ARBA00023004"/>
    </source>
</evidence>
<feature type="region of interest" description="Disordered" evidence="14">
    <location>
        <begin position="1668"/>
        <end position="1730"/>
    </location>
</feature>
<feature type="compositionally biased region" description="Basic and acidic residues" evidence="14">
    <location>
        <begin position="273"/>
        <end position="282"/>
    </location>
</feature>
<evidence type="ECO:0000256" key="2">
    <source>
        <dbReference type="ARBA" id="ARBA00007502"/>
    </source>
</evidence>
<evidence type="ECO:0000313" key="16">
    <source>
        <dbReference type="EMBL" id="KAI5606785.1"/>
    </source>
</evidence>
<feature type="region of interest" description="Disordered" evidence="14">
    <location>
        <begin position="569"/>
        <end position="690"/>
    </location>
</feature>
<evidence type="ECO:0000259" key="15">
    <source>
        <dbReference type="PROSITE" id="PS51058"/>
    </source>
</evidence>
<keyword evidence="4 13" id="KW-0479">Metal-binding</keyword>
<keyword evidence="9 13" id="KW-0408">Iron</keyword>
<comment type="catalytic activity">
    <reaction evidence="11 13">
        <text>a 5-hydroxymethyl-2'-deoxycytidine in DNA + 2-oxoglutarate + O2 = a 5-formyl-2'-deoxycytidine in DNA + succinate + CO2 + H2O</text>
        <dbReference type="Rhea" id="RHEA:53828"/>
        <dbReference type="Rhea" id="RHEA-COMP:13315"/>
        <dbReference type="Rhea" id="RHEA-COMP:13656"/>
        <dbReference type="ChEBI" id="CHEBI:15377"/>
        <dbReference type="ChEBI" id="CHEBI:15379"/>
        <dbReference type="ChEBI" id="CHEBI:16526"/>
        <dbReference type="ChEBI" id="CHEBI:16810"/>
        <dbReference type="ChEBI" id="CHEBI:30031"/>
        <dbReference type="ChEBI" id="CHEBI:136731"/>
        <dbReference type="ChEBI" id="CHEBI:137731"/>
        <dbReference type="EC" id="1.14.11.80"/>
    </reaction>
</comment>
<feature type="domain" description="CXXC-type" evidence="15">
    <location>
        <begin position="505"/>
        <end position="546"/>
    </location>
</feature>
<comment type="cofactor">
    <cofactor evidence="13">
        <name>Fe(2+)</name>
        <dbReference type="ChEBI" id="CHEBI:29033"/>
    </cofactor>
    <text evidence="13">Binds 1 Fe(2+) ion per subunit.</text>
</comment>
<gene>
    <name evidence="16" type="ORF">C0J50_7339</name>
</gene>
<dbReference type="InterPro" id="IPR046942">
    <property type="entry name" value="TET_oxygenase"/>
</dbReference>
<feature type="region of interest" description="Disordered" evidence="14">
    <location>
        <begin position="466"/>
        <end position="505"/>
    </location>
</feature>
<comment type="catalytic activity">
    <reaction evidence="13">
        <text>a 5-methyl-2'-deoxycytidine in DNA + 2-oxoglutarate + O2 = a 5-hydroxymethyl-2'-deoxycytidine in DNA + succinate + CO2</text>
        <dbReference type="Rhea" id="RHEA:52636"/>
        <dbReference type="Rhea" id="RHEA-COMP:11370"/>
        <dbReference type="Rhea" id="RHEA-COMP:13315"/>
        <dbReference type="ChEBI" id="CHEBI:15379"/>
        <dbReference type="ChEBI" id="CHEBI:16526"/>
        <dbReference type="ChEBI" id="CHEBI:16810"/>
        <dbReference type="ChEBI" id="CHEBI:30031"/>
        <dbReference type="ChEBI" id="CHEBI:85454"/>
        <dbReference type="ChEBI" id="CHEBI:136731"/>
        <dbReference type="EC" id="1.14.11.80"/>
    </reaction>
</comment>
<evidence type="ECO:0000256" key="7">
    <source>
        <dbReference type="ARBA" id="ARBA00022964"/>
    </source>
</evidence>
<dbReference type="GO" id="GO:0040029">
    <property type="term" value="P:epigenetic regulation of gene expression"/>
    <property type="evidence" value="ECO:0007669"/>
    <property type="project" value="InterPro"/>
</dbReference>
<dbReference type="GO" id="GO:0008270">
    <property type="term" value="F:zinc ion binding"/>
    <property type="evidence" value="ECO:0007669"/>
    <property type="project" value="UniProtKB-UniRule"/>
</dbReference>
<feature type="compositionally biased region" description="Polar residues" evidence="14">
    <location>
        <begin position="308"/>
        <end position="318"/>
    </location>
</feature>
<feature type="compositionally biased region" description="Polar residues" evidence="14">
    <location>
        <begin position="667"/>
        <end position="682"/>
    </location>
</feature>
<feature type="region of interest" description="Disordered" evidence="14">
    <location>
        <begin position="225"/>
        <end position="282"/>
    </location>
</feature>
<dbReference type="Proteomes" id="UP001205998">
    <property type="component" value="Unassembled WGS sequence"/>
</dbReference>
<keyword evidence="3" id="KW-0158">Chromosome</keyword>
<evidence type="ECO:0000256" key="10">
    <source>
        <dbReference type="ARBA" id="ARBA00047840"/>
    </source>
</evidence>
<dbReference type="GO" id="GO:0005694">
    <property type="term" value="C:chromosome"/>
    <property type="evidence" value="ECO:0007669"/>
    <property type="project" value="UniProtKB-SubCell"/>
</dbReference>
<evidence type="ECO:0000313" key="17">
    <source>
        <dbReference type="Proteomes" id="UP001205998"/>
    </source>
</evidence>
<dbReference type="Pfam" id="PF12851">
    <property type="entry name" value="Tet_JBP"/>
    <property type="match status" value="1"/>
</dbReference>
<dbReference type="EMBL" id="MU596817">
    <property type="protein sequence ID" value="KAI5606785.1"/>
    <property type="molecule type" value="Genomic_DNA"/>
</dbReference>
<comment type="caution">
    <text evidence="16">The sequence shown here is derived from an EMBL/GenBank/DDBJ whole genome shotgun (WGS) entry which is preliminary data.</text>
</comment>
<dbReference type="GO" id="GO:0070579">
    <property type="term" value="F:DNA 5-methylcytosine dioxygenase activity"/>
    <property type="evidence" value="ECO:0007669"/>
    <property type="project" value="UniProtKB-UniRule"/>
</dbReference>
<keyword evidence="5 12" id="KW-0863">Zinc-finger</keyword>
<evidence type="ECO:0000256" key="11">
    <source>
        <dbReference type="ARBA" id="ARBA00049431"/>
    </source>
</evidence>
<protein>
    <recommendedName>
        <fullName evidence="13">Methylcytosine dioxygenase TET</fullName>
        <ecNumber evidence="13">1.14.11.80</ecNumber>
    </recommendedName>
</protein>
<dbReference type="GO" id="GO:0045944">
    <property type="term" value="P:positive regulation of transcription by RNA polymerase II"/>
    <property type="evidence" value="ECO:0007669"/>
    <property type="project" value="TreeGrafter"/>
</dbReference>
<feature type="region of interest" description="Disordered" evidence="14">
    <location>
        <begin position="1603"/>
        <end position="1637"/>
    </location>
</feature>
<dbReference type="GO" id="GO:0005634">
    <property type="term" value="C:nucleus"/>
    <property type="evidence" value="ECO:0007669"/>
    <property type="project" value="UniProtKB-UniRule"/>
</dbReference>
<keyword evidence="17" id="KW-1185">Reference proteome</keyword>
<evidence type="ECO:0000256" key="8">
    <source>
        <dbReference type="ARBA" id="ARBA00023002"/>
    </source>
</evidence>
<dbReference type="InterPro" id="IPR024779">
    <property type="entry name" value="2OGFeDO_JBP1/TET_oxygenase_dom"/>
</dbReference>
<feature type="region of interest" description="Disordered" evidence="14">
    <location>
        <begin position="1164"/>
        <end position="1188"/>
    </location>
</feature>
<evidence type="ECO:0000256" key="6">
    <source>
        <dbReference type="ARBA" id="ARBA00022833"/>
    </source>
</evidence>
<evidence type="ECO:0000256" key="12">
    <source>
        <dbReference type="PROSITE-ProRule" id="PRU00509"/>
    </source>
</evidence>
<feature type="region of interest" description="Disordered" evidence="14">
    <location>
        <begin position="298"/>
        <end position="318"/>
    </location>
</feature>
<sequence length="1957" mass="218092">MNILSKLIKSPMLQQSRVRAVVSIYQKCSKEGKVVNRRQGHGRPRRIDARGSECWRVWSDPTDEKLELKLLKKFMLLTLRRVRTVFASKAGPTYYYAGGDNGMPDLCMCNISYNRVLKQFAEGNPLRVLPAAAAGVKEPGQAIRSVPEAGESEELNLHAPVQVQFIKDNMAVFGVKKSFDRTSLCTRSCQTQHGLFADLAGRRRSSRGSQLSQIVLQEVKSPRRVVTKKTSQGYEAREQDTIKNTEPSDPKSDDQQNGVLATNKGHPPFTPGSEERKVEEDRESFVLKAAKVEEEKAEVTSEVVESENNPGPIQNTDKPSTGLSDLLANAFDPNLKVDFVCTLNTSDLTVSTLSQSNDVDPQITLKDSSQSDVFLVPPLNTFVNESAALQHTSDPTHLIEREHQCTLDTETKDANDNDDEMYIKNEGALTLLSLRTGLYSSPQPGLDCESQTTSFLNKLLSSSESTQSSFDTESEVGGSGLAPGPGEARAFSLHQRLPQDQGRRERKKRRRCGACVPCLRKVNCGQCSCCFNRKTGHQICKLRKCVELKKRASPISAEEVSCKDLFKPQKRDRVSKVESQGISVNGTSSEQMEEEVPEDGACDVSQEHSAPPDSPTSLQNSPAPTPAESKLQPAVSHHALPTHHDSHNGAKHVKPNTEKHTDHTKTQFKPQRTLNILTSIQPSDAPPEKMENGKIKIEEVEDEHFTSHSGSNVYFEDALSTLAAVVCSSVNDRKALEEKLFGQQTSDVCSFKNEREESYQSDIHQEQTFNNPEKNCNPQLKDSDARSFSNIQSFVFKRNISIDQAIAIEALTQLAATPESVFQSQNLQNESLLYTNIASSKPAPLQEAKSIPEVVSNKVPVISSSLYQTPVICSPYNRQETSTHRSMPHKLSIHDLLKASSECEKILHTQDNGKFHQALCKTERIDGTFKKIKHVDRTHNSRRKDEEEVAAQLVQLAFMIESQHKPVSSENSPPKGTPVQTIKYNHHAIGQHLKRQNKTKSTSSSPRISKKKATANEGGNHRIPLAKRSPNSKALLKMKGKMEALQPKTKLHSKRNPFLPQTQIDLKKYLGHANNEYRRLFSNSHKKEHLDLQALMSSGNQNTQHFKADHAALGHYHGNQCQLNGHCHSLTNGHLGATQGQRHECEERFNSQVSKTHSVLNHGAKPQAPCAMPNVQRPDSSTSPGRPQVNRFNYEPRQAFVDQNGYCKVETSGSLTVLSVSAKHMENGDGECPGKSTPTKHMLNSFLESPLKFLDTPAKNLINTPSKKTLDLPSCECMAQIIEKEEGPYYTHLGSGPTVAAVREMMENRYGEKGKAVRMEVVVYTGREGRSSQGCPIAKWIIRRDSEEEKLLCLVRQRAGHCCQNAVLVILILAWEGIPRNMADGLYEELTNTLYKYGSPTSRRCALNEDRTCACQGLDPETCGASFSFGCSWSMYFNGCKFARSKVPRKFRLQGDYPAEEVKLEHNLHNLASDVAPVYRKLAPEAYENQVEQEELGQDCRLGTREGRPFSGVTACVDFCAHAHRDTQNMTNGSTVVCTLTKEDNRAVRNIPEDEQLHVLPLYKISETDEFGQVDGQRAKIESGALQVLSAFPREVRMLAEPVKSARKRRLEAKREREKQSSQEKKQITPTKMKNEPLRGYKSTLQCFKMEPQNYCPPMRVTPDMDTRFLSDSSSPFSSMNSTPQVGSSEHTAALSPYSHCNPPASPQFAEQKPFESHQETRDSLESESQGFSGYHFAVKTESKEVHCLQGGASPRPLSPAQAKGLHSRLNQAQPSLDNNYHQGLPITFRPLTPEEVKAEELWSDSEHNFLDGDIGGVAVAPSHGSILIECARRELHATTPILRPNRSHPTRIALVFYQHKSLNAPGHGLLQWEAKMAEKAREKEEEAERLGFEAANMGGSKVIKRDSESEEENGLQDERQELKVPTRQSLTATRNNIITSSPYALTHVTGPYNRWT</sequence>
<reference evidence="16" key="1">
    <citation type="submission" date="2018-07" db="EMBL/GenBank/DDBJ databases">
        <title>Comparative genomics of catfishes provides insights into carnivory and benthic adaptation.</title>
        <authorList>
            <person name="Zhang Y."/>
            <person name="Wang D."/>
            <person name="Peng Z."/>
            <person name="Zheng S."/>
            <person name="Shao F."/>
            <person name="Tao W."/>
        </authorList>
    </citation>
    <scope>NUCLEOTIDE SEQUENCE</scope>
    <source>
        <strain evidence="16">Chongqing</strain>
    </source>
</reference>
<feature type="region of interest" description="Disordered" evidence="14">
    <location>
        <begin position="1899"/>
        <end position="1923"/>
    </location>
</feature>
<evidence type="ECO:0000256" key="5">
    <source>
        <dbReference type="ARBA" id="ARBA00022771"/>
    </source>
</evidence>
<dbReference type="GO" id="GO:0003677">
    <property type="term" value="F:DNA binding"/>
    <property type="evidence" value="ECO:0007669"/>
    <property type="project" value="InterPro"/>
</dbReference>
<dbReference type="PROSITE" id="PS51058">
    <property type="entry name" value="ZF_CXXC"/>
    <property type="match status" value="1"/>
</dbReference>
<evidence type="ECO:0000256" key="3">
    <source>
        <dbReference type="ARBA" id="ARBA00022454"/>
    </source>
</evidence>